<dbReference type="OrthoDB" id="9813074at2"/>
<dbReference type="STRING" id="907348.TresaDRAFT_2521"/>
<feature type="transmembrane region" description="Helical" evidence="7">
    <location>
        <begin position="134"/>
        <end position="157"/>
    </location>
</feature>
<evidence type="ECO:0000256" key="7">
    <source>
        <dbReference type="SAM" id="Phobius"/>
    </source>
</evidence>
<dbReference type="PANTHER" id="PTHR43731:SF14">
    <property type="entry name" value="PRESENILIN-ASSOCIATED RHOMBOID-LIKE PROTEIN, MITOCHONDRIAL"/>
    <property type="match status" value="1"/>
</dbReference>
<keyword evidence="10" id="KW-1185">Reference proteome</keyword>
<feature type="transmembrane region" description="Helical" evidence="7">
    <location>
        <begin position="195"/>
        <end position="213"/>
    </location>
</feature>
<keyword evidence="4" id="KW-0378">Hydrolase</keyword>
<evidence type="ECO:0000313" key="9">
    <source>
        <dbReference type="EMBL" id="EIC02672.1"/>
    </source>
</evidence>
<dbReference type="PATRIC" id="fig|907348.3.peg.543"/>
<dbReference type="InterPro" id="IPR035952">
    <property type="entry name" value="Rhomboid-like_sf"/>
</dbReference>
<reference evidence="9 10" key="1">
    <citation type="submission" date="2011-09" db="EMBL/GenBank/DDBJ databases">
        <title>The draft genome of Treponema saccharophilum DSM 2985.</title>
        <authorList>
            <consortium name="US DOE Joint Genome Institute (JGI-PGF)"/>
            <person name="Lucas S."/>
            <person name="Copeland A."/>
            <person name="Lapidus A."/>
            <person name="Glavina del Rio T."/>
            <person name="Dalin E."/>
            <person name="Tice H."/>
            <person name="Bruce D."/>
            <person name="Goodwin L."/>
            <person name="Pitluck S."/>
            <person name="Peters L."/>
            <person name="Kyrpides N."/>
            <person name="Mavromatis K."/>
            <person name="Ivanova N."/>
            <person name="Markowitz V."/>
            <person name="Cheng J.-F."/>
            <person name="Hugenholtz P."/>
            <person name="Woyke T."/>
            <person name="Wu D."/>
            <person name="Gronow S."/>
            <person name="Wellnitz S."/>
            <person name="Brambilla E."/>
            <person name="Klenk H.-P."/>
            <person name="Eisen J.A."/>
        </authorList>
    </citation>
    <scope>NUCLEOTIDE SEQUENCE [LARGE SCALE GENOMIC DNA]</scope>
    <source>
        <strain evidence="9 10">DSM 2985</strain>
    </source>
</reference>
<gene>
    <name evidence="9" type="ORF">TresaDRAFT_2521</name>
</gene>
<comment type="similarity">
    <text evidence="2">Belongs to the peptidase S54 family.</text>
</comment>
<organism evidence="9 10">
    <name type="scientific">Treponema saccharophilum DSM 2985</name>
    <dbReference type="NCBI Taxonomy" id="907348"/>
    <lineage>
        <taxon>Bacteria</taxon>
        <taxon>Pseudomonadati</taxon>
        <taxon>Spirochaetota</taxon>
        <taxon>Spirochaetia</taxon>
        <taxon>Spirochaetales</taxon>
        <taxon>Treponemataceae</taxon>
        <taxon>Treponema</taxon>
    </lineage>
</organism>
<protein>
    <submittedName>
        <fullName evidence="9">Rhomboid family protein</fullName>
    </submittedName>
</protein>
<feature type="transmembrane region" description="Helical" evidence="7">
    <location>
        <begin position="101"/>
        <end position="122"/>
    </location>
</feature>
<dbReference type="Gene3D" id="1.20.1540.10">
    <property type="entry name" value="Rhomboid-like"/>
    <property type="match status" value="1"/>
</dbReference>
<evidence type="ECO:0000256" key="3">
    <source>
        <dbReference type="ARBA" id="ARBA00022692"/>
    </source>
</evidence>
<comment type="subcellular location">
    <subcellularLocation>
        <location evidence="1">Membrane</location>
        <topology evidence="1">Multi-pass membrane protein</topology>
    </subcellularLocation>
</comment>
<proteinExistence type="inferred from homology"/>
<dbReference type="PANTHER" id="PTHR43731">
    <property type="entry name" value="RHOMBOID PROTEASE"/>
    <property type="match status" value="1"/>
</dbReference>
<feature type="domain" description="Peptidase S54 rhomboid" evidence="8">
    <location>
        <begin position="61"/>
        <end position="213"/>
    </location>
</feature>
<keyword evidence="6 7" id="KW-0472">Membrane</keyword>
<dbReference type="SUPFAM" id="SSF144091">
    <property type="entry name" value="Rhomboid-like"/>
    <property type="match status" value="1"/>
</dbReference>
<dbReference type="InterPro" id="IPR050925">
    <property type="entry name" value="Rhomboid_protease_S54"/>
</dbReference>
<evidence type="ECO:0000256" key="2">
    <source>
        <dbReference type="ARBA" id="ARBA00009045"/>
    </source>
</evidence>
<dbReference type="Proteomes" id="UP000003571">
    <property type="component" value="Unassembled WGS sequence"/>
</dbReference>
<dbReference type="AlphaFoldDB" id="H7EIA2"/>
<dbReference type="GO" id="GO:0004252">
    <property type="term" value="F:serine-type endopeptidase activity"/>
    <property type="evidence" value="ECO:0007669"/>
    <property type="project" value="InterPro"/>
</dbReference>
<comment type="caution">
    <text evidence="9">The sequence shown here is derived from an EMBL/GenBank/DDBJ whole genome shotgun (WGS) entry which is preliminary data.</text>
</comment>
<dbReference type="eggNOG" id="COG0705">
    <property type="taxonomic scope" value="Bacteria"/>
</dbReference>
<accession>H7EIA2</accession>
<evidence type="ECO:0000256" key="4">
    <source>
        <dbReference type="ARBA" id="ARBA00022801"/>
    </source>
</evidence>
<keyword evidence="5 7" id="KW-1133">Transmembrane helix</keyword>
<evidence type="ECO:0000256" key="6">
    <source>
        <dbReference type="ARBA" id="ARBA00023136"/>
    </source>
</evidence>
<evidence type="ECO:0000313" key="10">
    <source>
        <dbReference type="Proteomes" id="UP000003571"/>
    </source>
</evidence>
<dbReference type="GO" id="GO:0016020">
    <property type="term" value="C:membrane"/>
    <property type="evidence" value="ECO:0007669"/>
    <property type="project" value="UniProtKB-SubCell"/>
</dbReference>
<evidence type="ECO:0000256" key="5">
    <source>
        <dbReference type="ARBA" id="ARBA00022989"/>
    </source>
</evidence>
<dbReference type="InterPro" id="IPR022764">
    <property type="entry name" value="Peptidase_S54_rhomboid_dom"/>
</dbReference>
<feature type="transmembrane region" description="Helical" evidence="7">
    <location>
        <begin position="163"/>
        <end position="183"/>
    </location>
</feature>
<sequence>MASEILSRIRRPFRYSFKNATLSIIAINAVVYFLFNFTNLIPVGEDYFSINVVGFVFHQCFWQPLTYMFMHGNIQHLFFNMLGLLFFGMQVERALGSKEFVMMYLVVGVLSGLFSVGVYYALGAYMISQGMYPYTYLVSLVGASGAIYGILLAYAVIFPRSRIFVWFVIPVPAPILVIAYAVIEFVSQFTGGSNVAHQTHLAGFAFAFLYMLVRMGVNPIRVWRDVFRR</sequence>
<dbReference type="SMART" id="SM01160">
    <property type="entry name" value="DUF1751"/>
    <property type="match status" value="1"/>
</dbReference>
<keyword evidence="3 7" id="KW-0812">Transmembrane</keyword>
<dbReference type="Pfam" id="PF01694">
    <property type="entry name" value="Rhomboid"/>
    <property type="match status" value="1"/>
</dbReference>
<dbReference type="EMBL" id="AGRW01000035">
    <property type="protein sequence ID" value="EIC02672.1"/>
    <property type="molecule type" value="Genomic_DNA"/>
</dbReference>
<evidence type="ECO:0000259" key="8">
    <source>
        <dbReference type="Pfam" id="PF01694"/>
    </source>
</evidence>
<feature type="transmembrane region" description="Helical" evidence="7">
    <location>
        <begin position="20"/>
        <end position="41"/>
    </location>
</feature>
<dbReference type="RefSeq" id="WP_002702625.1">
    <property type="nucleotide sequence ID" value="NZ_AGRW01000035.1"/>
</dbReference>
<name>H7EIA2_9SPIR</name>
<evidence type="ECO:0000256" key="1">
    <source>
        <dbReference type="ARBA" id="ARBA00004141"/>
    </source>
</evidence>